<dbReference type="EMBL" id="KZ679006">
    <property type="protein sequence ID" value="PSS27864.1"/>
    <property type="molecule type" value="Genomic_DNA"/>
</dbReference>
<keyword evidence="2" id="KW-1185">Reference proteome</keyword>
<evidence type="ECO:0000313" key="1">
    <source>
        <dbReference type="EMBL" id="PSS27864.1"/>
    </source>
</evidence>
<dbReference type="PANTHER" id="PTHR28181:SF1">
    <property type="entry name" value="COLD TOLERANCE PROTEIN 1"/>
    <property type="match status" value="1"/>
</dbReference>
<dbReference type="SUPFAM" id="SSF56784">
    <property type="entry name" value="HAD-like"/>
    <property type="match status" value="1"/>
</dbReference>
<name>A0A2T3BEQ5_AMORE</name>
<dbReference type="Pfam" id="PF12710">
    <property type="entry name" value="HAD"/>
    <property type="match status" value="1"/>
</dbReference>
<dbReference type="RefSeq" id="XP_024725389.1">
    <property type="nucleotide sequence ID" value="XM_024866171.1"/>
</dbReference>
<dbReference type="AlphaFoldDB" id="A0A2T3BEQ5"/>
<evidence type="ECO:0000313" key="2">
    <source>
        <dbReference type="Proteomes" id="UP000241818"/>
    </source>
</evidence>
<gene>
    <name evidence="1" type="ORF">M430DRAFT_32436</name>
</gene>
<proteinExistence type="predicted"/>
<dbReference type="OrthoDB" id="10255128at2759"/>
<dbReference type="PANTHER" id="PTHR28181">
    <property type="entry name" value="UPF0655 PROTEIN YCR015C"/>
    <property type="match status" value="1"/>
</dbReference>
<organism evidence="1 2">
    <name type="scientific">Amorphotheca resinae ATCC 22711</name>
    <dbReference type="NCBI Taxonomy" id="857342"/>
    <lineage>
        <taxon>Eukaryota</taxon>
        <taxon>Fungi</taxon>
        <taxon>Dikarya</taxon>
        <taxon>Ascomycota</taxon>
        <taxon>Pezizomycotina</taxon>
        <taxon>Leotiomycetes</taxon>
        <taxon>Helotiales</taxon>
        <taxon>Amorphothecaceae</taxon>
        <taxon>Amorphotheca</taxon>
    </lineage>
</organism>
<evidence type="ECO:0008006" key="3">
    <source>
        <dbReference type="Google" id="ProtNLM"/>
    </source>
</evidence>
<sequence length="324" mass="36614">MAFLESFGKSYNIIVLLLAVWLPLRALTFHQTAMDPISQPASFILDFDGTITTKDTIDFLFKSALSFHKEKGHDMTKAWQEIIAAYGQDYETHVGRYKPPKEERNTIEKEVEFYRSLREVEERSFERVSKSRIFKGISEEKWEELGSQAVKNGEVILREGFSQFIESVKSAKSRWGVVSVNFSSAFIRGVLGSIIGPESEEIRILANQPDEDGVLKGPKTREGIPGKLMATSDAKLASMNDLKRSWNMGANKVVYIGDSGTDIECLVSDGVIGIIISEDGKSSLMQTMRRIGMEVFHIGEYKEKARSIYWARDFLEIARSPLFK</sequence>
<dbReference type="GeneID" id="36574252"/>
<reference evidence="1 2" key="1">
    <citation type="journal article" date="2018" name="New Phytol.">
        <title>Comparative genomics and transcriptomics depict ericoid mycorrhizal fungi as versatile saprotrophs and plant mutualists.</title>
        <authorList>
            <person name="Martino E."/>
            <person name="Morin E."/>
            <person name="Grelet G.A."/>
            <person name="Kuo A."/>
            <person name="Kohler A."/>
            <person name="Daghino S."/>
            <person name="Barry K.W."/>
            <person name="Cichocki N."/>
            <person name="Clum A."/>
            <person name="Dockter R.B."/>
            <person name="Hainaut M."/>
            <person name="Kuo R.C."/>
            <person name="LaButti K."/>
            <person name="Lindahl B.D."/>
            <person name="Lindquist E.A."/>
            <person name="Lipzen A."/>
            <person name="Khouja H.R."/>
            <person name="Magnuson J."/>
            <person name="Murat C."/>
            <person name="Ohm R.A."/>
            <person name="Singer S.W."/>
            <person name="Spatafora J.W."/>
            <person name="Wang M."/>
            <person name="Veneault-Fourrey C."/>
            <person name="Henrissat B."/>
            <person name="Grigoriev I.V."/>
            <person name="Martin F.M."/>
            <person name="Perotto S."/>
        </authorList>
    </citation>
    <scope>NUCLEOTIDE SEQUENCE [LARGE SCALE GENOMIC DNA]</scope>
    <source>
        <strain evidence="1 2">ATCC 22711</strain>
    </source>
</reference>
<dbReference type="Gene3D" id="3.40.50.1000">
    <property type="entry name" value="HAD superfamily/HAD-like"/>
    <property type="match status" value="1"/>
</dbReference>
<accession>A0A2T3BEQ5</accession>
<protein>
    <recommendedName>
        <fullName evidence="3">Haloacid dehalogenase-like hydrolase</fullName>
    </recommendedName>
</protein>
<dbReference type="InterPro" id="IPR050849">
    <property type="entry name" value="HAD-like_hydrolase_phosphatase"/>
</dbReference>
<dbReference type="InterPro" id="IPR036412">
    <property type="entry name" value="HAD-like_sf"/>
</dbReference>
<dbReference type="Proteomes" id="UP000241818">
    <property type="component" value="Unassembled WGS sequence"/>
</dbReference>
<dbReference type="InParanoid" id="A0A2T3BEQ5"/>
<dbReference type="FunCoup" id="A0A2T3BEQ5">
    <property type="interactions" value="18"/>
</dbReference>
<dbReference type="InterPro" id="IPR023214">
    <property type="entry name" value="HAD_sf"/>
</dbReference>
<dbReference type="STRING" id="857342.A0A2T3BEQ5"/>